<protein>
    <submittedName>
        <fullName evidence="1">Uncharacterized protein</fullName>
    </submittedName>
</protein>
<dbReference type="EMBL" id="EF086331">
    <property type="protein sequence ID" value="ABK25601.1"/>
    <property type="molecule type" value="mRNA"/>
</dbReference>
<evidence type="ECO:0000313" key="1">
    <source>
        <dbReference type="EMBL" id="ABK25601.1"/>
    </source>
</evidence>
<dbReference type="AlphaFoldDB" id="A9NY90"/>
<sequence length="43" mass="5163">MMLWVVEREKRRLVKALIRKIQVKRKGPVEQMTLSKKANTRRG</sequence>
<proteinExistence type="evidence at transcript level"/>
<name>A9NY90_PICSI</name>
<accession>A9NY90</accession>
<organism evidence="1">
    <name type="scientific">Picea sitchensis</name>
    <name type="common">Sitka spruce</name>
    <name type="synonym">Pinus sitchensis</name>
    <dbReference type="NCBI Taxonomy" id="3332"/>
    <lineage>
        <taxon>Eukaryota</taxon>
        <taxon>Viridiplantae</taxon>
        <taxon>Streptophyta</taxon>
        <taxon>Embryophyta</taxon>
        <taxon>Tracheophyta</taxon>
        <taxon>Spermatophyta</taxon>
        <taxon>Pinopsida</taxon>
        <taxon>Pinidae</taxon>
        <taxon>Conifers I</taxon>
        <taxon>Pinales</taxon>
        <taxon>Pinaceae</taxon>
        <taxon>Picea</taxon>
    </lineage>
</organism>
<reference evidence="1" key="1">
    <citation type="journal article" date="2008" name="BMC Genomics">
        <title>A conifer genomics resource of 200,000 spruce (Picea spp.) ESTs and 6,464 high-quality, sequence-finished full-length cDNAs for Sitka spruce (Picea sitchensis).</title>
        <authorList>
            <person name="Ralph S.G."/>
            <person name="Chun H.J."/>
            <person name="Kolosova N."/>
            <person name="Cooper D."/>
            <person name="Oddy C."/>
            <person name="Ritland C.E."/>
            <person name="Kirkpatrick R."/>
            <person name="Moore R."/>
            <person name="Barber S."/>
            <person name="Holt R.A."/>
            <person name="Jones S.J."/>
            <person name="Marra M.A."/>
            <person name="Douglas C.J."/>
            <person name="Ritland K."/>
            <person name="Bohlmann J."/>
        </authorList>
    </citation>
    <scope>NUCLEOTIDE SEQUENCE</scope>
    <source>
        <tissue evidence="1">Green portion of the leader tissue</tissue>
    </source>
</reference>